<evidence type="ECO:0000313" key="1">
    <source>
        <dbReference type="EMBL" id="QKN22521.1"/>
    </source>
</evidence>
<proteinExistence type="predicted"/>
<name>A0A6M9U0R1_9VIRU</name>
<sequence length="589" mass="68210">MAFFSNAESIEENEQSYKFPLSAVDYANGKRFLEQEYGIAASSSSSSSSTAATAANVVKKIQPLDEQHLLYMKRHIAECKECHHLLDYINQHLKIVLRILYENPVSARKNNNHSLCVQLKCSCESSKIFCVFNNDIIGGIKRKSFEIDVTCMHLQVYFLNSFSPVIVVERFHVLTSENIRVAVEKQIQSIKHYNTEIVKYFLHIEKEYANQEANDGNVFDLKQVDSFATLFPRYVGNNCSSGIYIMSALSDLSFTKKYIDLLPNNASAVMSNYNVVHVAQKINGIRYLMLLDMDSWIILNGPLSNVGGKHDLKLQFKYLCFVEYCDGKFYIIDCLYQFLGDNLDVKSNYKQMCNIMSVSFMMQIFQSCHVSTQKYPIISTSSCGAHQLTVNEYRKLSSPFSHINVRQLFINNILPNDGFIFITPNCIYKYKDVVTVDLYISFRLWIKVVLRKLKKYNVSVRLIKCIKMYLQSGTPFTFNSEDCHLINQHHLEIVALTQNLLQLWDSQNCKFEYFHSKFPQVSIDLTKHWQSNESILEKIWSFGPNHHIIPKNFQVLEFNVTFNPDKITFNCCRMKSNCNTLQYIQNIFL</sequence>
<reference evidence="1" key="1">
    <citation type="journal article" date="2021" name="Virus">
        <title>The discovery, distribution and diversity of DNA viruses associated with Drosophila melanogaster in Europe.</title>
        <authorList>
            <person name="Wallace M.A."/>
            <person name="Coffman K.A."/>
            <person name="Gilbert C."/>
            <person name="Ravindran S."/>
            <person name="Albery G.F."/>
            <person name="Abbott J."/>
            <person name="Argyridou E."/>
            <person name="Bellosta P."/>
            <person name="Betancourt A.J."/>
            <person name="Colinet H."/>
            <person name="Eric K."/>
            <person name="Glaser-Schmitt A."/>
            <person name="Grath S."/>
            <person name="Jelic M."/>
            <person name="Kankare M."/>
            <person name="Kozeretska I."/>
            <person name="Loeschcke V."/>
            <person name="Montchamp-Moreau C."/>
            <person name="Ometto L."/>
            <person name="Onder B.S."/>
            <person name="Orengo D.J."/>
            <person name="Parsch J."/>
            <person name="Pascual M."/>
            <person name="Patenkovic A."/>
            <person name="Puerma E."/>
            <person name="Ritchie M.G."/>
            <person name="Rota-Stabelli O."/>
            <person name="Schou M.F."/>
            <person name="Serga S.V."/>
            <person name="Stamenkovic-Radak M."/>
            <person name="Tanaskovic M."/>
            <person name="Veselinovic M.S."/>
            <person name="Vieira J."/>
            <person name="Vieira C.P."/>
            <person name="Kapun M."/>
            <person name="Flatt T."/>
            <person name="Gonzalez J."/>
            <person name="Staubach F."/>
            <person name="Obbard D.J."/>
        </authorList>
    </citation>
    <scope>NUCLEOTIDE SEQUENCE</scope>
    <source>
        <strain evidence="1">Filamentous_ES_Gim_15_30_pool</strain>
    </source>
</reference>
<organism evidence="1">
    <name type="scientific">Drosophila-associated filamentous virus</name>
    <dbReference type="NCBI Taxonomy" id="2743186"/>
    <lineage>
        <taxon>Viruses</taxon>
    </lineage>
</organism>
<dbReference type="EMBL" id="MT496840">
    <property type="protein sequence ID" value="QKN22521.1"/>
    <property type="molecule type" value="Genomic_DNA"/>
</dbReference>
<protein>
    <submittedName>
        <fullName evidence="1">Putative ORF107</fullName>
    </submittedName>
</protein>
<accession>A0A6M9U0R1</accession>